<reference evidence="2" key="2">
    <citation type="journal article" date="2017" name="Nat. Plants">
        <title>The Aegilops tauschii genome reveals multiple impacts of transposons.</title>
        <authorList>
            <person name="Zhao G."/>
            <person name="Zou C."/>
            <person name="Li K."/>
            <person name="Wang K."/>
            <person name="Li T."/>
            <person name="Gao L."/>
            <person name="Zhang X."/>
            <person name="Wang H."/>
            <person name="Yang Z."/>
            <person name="Liu X."/>
            <person name="Jiang W."/>
            <person name="Mao L."/>
            <person name="Kong X."/>
            <person name="Jiao Y."/>
            <person name="Jia J."/>
        </authorList>
    </citation>
    <scope>NUCLEOTIDE SEQUENCE [LARGE SCALE GENOMIC DNA]</scope>
    <source>
        <strain evidence="2">cv. AL8/78</strain>
    </source>
</reference>
<reference evidence="2" key="1">
    <citation type="journal article" date="2014" name="Science">
        <title>Ancient hybridizations among the ancestral genomes of bread wheat.</title>
        <authorList>
            <consortium name="International Wheat Genome Sequencing Consortium,"/>
            <person name="Marcussen T."/>
            <person name="Sandve S.R."/>
            <person name="Heier L."/>
            <person name="Spannagl M."/>
            <person name="Pfeifer M."/>
            <person name="Jakobsen K.S."/>
            <person name="Wulff B.B."/>
            <person name="Steuernagel B."/>
            <person name="Mayer K.F."/>
            <person name="Olsen O.A."/>
        </authorList>
    </citation>
    <scope>NUCLEOTIDE SEQUENCE [LARGE SCALE GENOMIC DNA]</scope>
    <source>
        <strain evidence="2">cv. AL8/78</strain>
    </source>
</reference>
<dbReference type="PANTHER" id="PTHR11697">
    <property type="entry name" value="GENERAL TRANSCRIPTION FACTOR 2-RELATED ZINC FINGER PROTEIN"/>
    <property type="match status" value="1"/>
</dbReference>
<reference evidence="1" key="5">
    <citation type="journal article" date="2021" name="G3 (Bethesda)">
        <title>Aegilops tauschii genome assembly Aet v5.0 features greater sequence contiguity and improved annotation.</title>
        <authorList>
            <person name="Wang L."/>
            <person name="Zhu T."/>
            <person name="Rodriguez J.C."/>
            <person name="Deal K.R."/>
            <person name="Dubcovsky J."/>
            <person name="McGuire P.E."/>
            <person name="Lux T."/>
            <person name="Spannagl M."/>
            <person name="Mayer K.F.X."/>
            <person name="Baldrich P."/>
            <person name="Meyers B.C."/>
            <person name="Huo N."/>
            <person name="Gu Y.Q."/>
            <person name="Zhou H."/>
            <person name="Devos K.M."/>
            <person name="Bennetzen J.L."/>
            <person name="Unver T."/>
            <person name="Budak H."/>
            <person name="Gulick P.J."/>
            <person name="Galiba G."/>
            <person name="Kalapos B."/>
            <person name="Nelson D.R."/>
            <person name="Li P."/>
            <person name="You F.M."/>
            <person name="Luo M.C."/>
            <person name="Dvorak J."/>
        </authorList>
    </citation>
    <scope>NUCLEOTIDE SEQUENCE [LARGE SCALE GENOMIC DNA]</scope>
    <source>
        <strain evidence="1">cv. AL8/78</strain>
    </source>
</reference>
<dbReference type="InterPro" id="IPR055298">
    <property type="entry name" value="AtLOH3-like"/>
</dbReference>
<dbReference type="AlphaFoldDB" id="A0A453KVG6"/>
<reference evidence="1" key="4">
    <citation type="submission" date="2019-03" db="UniProtKB">
        <authorList>
            <consortium name="EnsemblPlants"/>
        </authorList>
    </citation>
    <scope>IDENTIFICATION</scope>
</reference>
<protein>
    <submittedName>
        <fullName evidence="1">Uncharacterized protein</fullName>
    </submittedName>
</protein>
<name>A0A453KVG6_AEGTS</name>
<organism evidence="1 2">
    <name type="scientific">Aegilops tauschii subsp. strangulata</name>
    <name type="common">Goatgrass</name>
    <dbReference type="NCBI Taxonomy" id="200361"/>
    <lineage>
        <taxon>Eukaryota</taxon>
        <taxon>Viridiplantae</taxon>
        <taxon>Streptophyta</taxon>
        <taxon>Embryophyta</taxon>
        <taxon>Tracheophyta</taxon>
        <taxon>Spermatophyta</taxon>
        <taxon>Magnoliopsida</taxon>
        <taxon>Liliopsida</taxon>
        <taxon>Poales</taxon>
        <taxon>Poaceae</taxon>
        <taxon>BOP clade</taxon>
        <taxon>Pooideae</taxon>
        <taxon>Triticodae</taxon>
        <taxon>Triticeae</taxon>
        <taxon>Triticinae</taxon>
        <taxon>Aegilops</taxon>
    </lineage>
</organism>
<reference evidence="1" key="3">
    <citation type="journal article" date="2017" name="Nature">
        <title>Genome sequence of the progenitor of the wheat D genome Aegilops tauschii.</title>
        <authorList>
            <person name="Luo M.C."/>
            <person name="Gu Y.Q."/>
            <person name="Puiu D."/>
            <person name="Wang H."/>
            <person name="Twardziok S.O."/>
            <person name="Deal K.R."/>
            <person name="Huo N."/>
            <person name="Zhu T."/>
            <person name="Wang L."/>
            <person name="Wang Y."/>
            <person name="McGuire P.E."/>
            <person name="Liu S."/>
            <person name="Long H."/>
            <person name="Ramasamy R.K."/>
            <person name="Rodriguez J.C."/>
            <person name="Van S.L."/>
            <person name="Yuan L."/>
            <person name="Wang Z."/>
            <person name="Xia Z."/>
            <person name="Xiao L."/>
            <person name="Anderson O.D."/>
            <person name="Ouyang S."/>
            <person name="Liang Y."/>
            <person name="Zimin A.V."/>
            <person name="Pertea G."/>
            <person name="Qi P."/>
            <person name="Bennetzen J.L."/>
            <person name="Dai X."/>
            <person name="Dawson M.W."/>
            <person name="Muller H.G."/>
            <person name="Kugler K."/>
            <person name="Rivarola-Duarte L."/>
            <person name="Spannagl M."/>
            <person name="Mayer K.F.X."/>
            <person name="Lu F.H."/>
            <person name="Bevan M.W."/>
            <person name="Leroy P."/>
            <person name="Li P."/>
            <person name="You F.M."/>
            <person name="Sun Q."/>
            <person name="Liu Z."/>
            <person name="Lyons E."/>
            <person name="Wicker T."/>
            <person name="Salzberg S.L."/>
            <person name="Devos K.M."/>
            <person name="Dvorak J."/>
        </authorList>
    </citation>
    <scope>NUCLEOTIDE SEQUENCE [LARGE SCALE GENOMIC DNA]</scope>
    <source>
        <strain evidence="1">cv. AL8/78</strain>
    </source>
</reference>
<dbReference type="Gramene" id="AET5Gv20525900.6">
    <property type="protein sequence ID" value="AET5Gv20525900.6"/>
    <property type="gene ID" value="AET5Gv20525900"/>
</dbReference>
<dbReference type="PANTHER" id="PTHR11697:SF230">
    <property type="entry name" value="ZINC FINGER, MYM DOMAIN CONTAINING 1"/>
    <property type="match status" value="1"/>
</dbReference>
<sequence length="111" mass="13296">MDENIPARGYPRSSRKMVSCFHHYKVEIFNEVLDRNIAEMNHRFSETSTRLLICIASLDPRDSFGRFNHENLLELASMYSVEFDPEEQYHLDGQLKIYIDMMKRARYICWN</sequence>
<dbReference type="Proteomes" id="UP000015105">
    <property type="component" value="Chromosome 5D"/>
</dbReference>
<evidence type="ECO:0000313" key="1">
    <source>
        <dbReference type="EnsemblPlants" id="AET5Gv20525900.6"/>
    </source>
</evidence>
<proteinExistence type="predicted"/>
<evidence type="ECO:0000313" key="2">
    <source>
        <dbReference type="Proteomes" id="UP000015105"/>
    </source>
</evidence>
<accession>A0A453KVG6</accession>
<dbReference type="EnsemblPlants" id="AET5Gv20525900.6">
    <property type="protein sequence ID" value="AET5Gv20525900.6"/>
    <property type="gene ID" value="AET5Gv20525900"/>
</dbReference>
<keyword evidence="2" id="KW-1185">Reference proteome</keyword>